<evidence type="ECO:0000313" key="3">
    <source>
        <dbReference type="EMBL" id="KZM19344.1"/>
    </source>
</evidence>
<dbReference type="GO" id="GO:0016740">
    <property type="term" value="F:transferase activity"/>
    <property type="evidence" value="ECO:0007669"/>
    <property type="project" value="UniProtKB-KW"/>
</dbReference>
<evidence type="ECO:0000259" key="2">
    <source>
        <dbReference type="Pfam" id="PF01636"/>
    </source>
</evidence>
<dbReference type="InterPro" id="IPR011009">
    <property type="entry name" value="Kinase-like_dom_sf"/>
</dbReference>
<accession>A0A162X4D5</accession>
<dbReference type="InterPro" id="IPR002575">
    <property type="entry name" value="Aminoglycoside_PTrfase"/>
</dbReference>
<reference evidence="3 4" key="1">
    <citation type="journal article" date="2016" name="Sci. Rep.">
        <title>Draft genome sequencing and secretome analysis of fungal phytopathogen Ascochyta rabiei provides insight into the necrotrophic effector repertoire.</title>
        <authorList>
            <person name="Verma S."/>
            <person name="Gazara R.K."/>
            <person name="Nizam S."/>
            <person name="Parween S."/>
            <person name="Chattopadhyay D."/>
            <person name="Verma P.K."/>
        </authorList>
    </citation>
    <scope>NUCLEOTIDE SEQUENCE [LARGE SCALE GENOMIC DNA]</scope>
    <source>
        <strain evidence="3 4">ArDII</strain>
    </source>
</reference>
<gene>
    <name evidence="3" type="ORF">ST47_g9492</name>
</gene>
<protein>
    <submittedName>
        <fullName evidence="3">Transferase</fullName>
    </submittedName>
</protein>
<sequence>MATPRISPETSTADLDVQISPKAGRAGSAGHTNQDFQSSDRTEYDLTKLEDVKNYLREISPDDTEFELHVVSGGTANYVYRFIETGGYSEIFKHAAGHLASDPACTLDPERMDYEASILGKLSEENACHCTIAKDSETPKIKNTHVHVVKVGFYKRDIKFLNLEDGGSKNLKDAYLELSAEDVRIIGTELGKWLAGLHGKTPTNYVSSTAPDRENNNTAITVCRYSYRNLPAVLSHYGYDAELGHKINNYFGGLIEQDEECICHGDFWPGNVLLRSDVPGTGPHILTVIDWEMVRIGNSATDVGQFAAEAFLLDKFHGNKGLHAAFIRAYFKSSAVSYGDREIIYPWMTRVAIHFAVHIAFWPSRKVHWTDGEDTEDLIGTAVVILQDIVSPLPNARTWRVFEGLSDLDMIAQDLRAERGDPYENALSSTN</sequence>
<name>A0A162X4D5_DIDRA</name>
<dbReference type="AlphaFoldDB" id="A0A162X4D5"/>
<evidence type="ECO:0000256" key="1">
    <source>
        <dbReference type="SAM" id="MobiDB-lite"/>
    </source>
</evidence>
<dbReference type="Proteomes" id="UP000076837">
    <property type="component" value="Unassembled WGS sequence"/>
</dbReference>
<dbReference type="Gene3D" id="3.30.200.20">
    <property type="entry name" value="Phosphorylase Kinase, domain 1"/>
    <property type="match status" value="1"/>
</dbReference>
<organism evidence="3 4">
    <name type="scientific">Didymella rabiei</name>
    <name type="common">Chickpea ascochyta blight fungus</name>
    <name type="synonym">Mycosphaerella rabiei</name>
    <dbReference type="NCBI Taxonomy" id="5454"/>
    <lineage>
        <taxon>Eukaryota</taxon>
        <taxon>Fungi</taxon>
        <taxon>Dikarya</taxon>
        <taxon>Ascomycota</taxon>
        <taxon>Pezizomycotina</taxon>
        <taxon>Dothideomycetes</taxon>
        <taxon>Pleosporomycetidae</taxon>
        <taxon>Pleosporales</taxon>
        <taxon>Pleosporineae</taxon>
        <taxon>Didymellaceae</taxon>
        <taxon>Ascochyta</taxon>
    </lineage>
</organism>
<dbReference type="Gene3D" id="3.90.1200.10">
    <property type="match status" value="1"/>
</dbReference>
<feature type="region of interest" description="Disordered" evidence="1">
    <location>
        <begin position="1"/>
        <end position="40"/>
    </location>
</feature>
<feature type="domain" description="Aminoglycoside phosphotransferase" evidence="2">
    <location>
        <begin position="171"/>
        <end position="307"/>
    </location>
</feature>
<keyword evidence="3" id="KW-0808">Transferase</keyword>
<dbReference type="STRING" id="5454.A0A162X4D5"/>
<evidence type="ECO:0000313" key="4">
    <source>
        <dbReference type="Proteomes" id="UP000076837"/>
    </source>
</evidence>
<dbReference type="EMBL" id="JYNV01000295">
    <property type="protein sequence ID" value="KZM19344.1"/>
    <property type="molecule type" value="Genomic_DNA"/>
</dbReference>
<dbReference type="SUPFAM" id="SSF56112">
    <property type="entry name" value="Protein kinase-like (PK-like)"/>
    <property type="match status" value="1"/>
</dbReference>
<dbReference type="OrthoDB" id="25129at2759"/>
<proteinExistence type="predicted"/>
<comment type="caution">
    <text evidence="3">The sequence shown here is derived from an EMBL/GenBank/DDBJ whole genome shotgun (WGS) entry which is preliminary data.</text>
</comment>
<dbReference type="Pfam" id="PF01636">
    <property type="entry name" value="APH"/>
    <property type="match status" value="1"/>
</dbReference>
<keyword evidence="4" id="KW-1185">Reference proteome</keyword>